<accession>A0AAD9UJ38</accession>
<evidence type="ECO:0000256" key="1">
    <source>
        <dbReference type="SAM" id="MobiDB-lite"/>
    </source>
</evidence>
<comment type="caution">
    <text evidence="2">The sequence shown here is derived from an EMBL/GenBank/DDBJ whole genome shotgun (WGS) entry which is preliminary data.</text>
</comment>
<name>A0AAD9UJ38_RIDPI</name>
<feature type="region of interest" description="Disordered" evidence="1">
    <location>
        <begin position="1"/>
        <end position="33"/>
    </location>
</feature>
<evidence type="ECO:0000313" key="2">
    <source>
        <dbReference type="EMBL" id="KAK2191231.1"/>
    </source>
</evidence>
<organism evidence="2 3">
    <name type="scientific">Ridgeia piscesae</name>
    <name type="common">Tubeworm</name>
    <dbReference type="NCBI Taxonomy" id="27915"/>
    <lineage>
        <taxon>Eukaryota</taxon>
        <taxon>Metazoa</taxon>
        <taxon>Spiralia</taxon>
        <taxon>Lophotrochozoa</taxon>
        <taxon>Annelida</taxon>
        <taxon>Polychaeta</taxon>
        <taxon>Sedentaria</taxon>
        <taxon>Canalipalpata</taxon>
        <taxon>Sabellida</taxon>
        <taxon>Siboglinidae</taxon>
        <taxon>Ridgeia</taxon>
    </lineage>
</organism>
<dbReference type="EMBL" id="JAODUO010000056">
    <property type="protein sequence ID" value="KAK2191231.1"/>
    <property type="molecule type" value="Genomic_DNA"/>
</dbReference>
<dbReference type="AlphaFoldDB" id="A0AAD9UJ38"/>
<reference evidence="2" key="1">
    <citation type="journal article" date="2023" name="Mol. Biol. Evol.">
        <title>Third-Generation Sequencing Reveals the Adaptive Role of the Epigenome in Three Deep-Sea Polychaetes.</title>
        <authorList>
            <person name="Perez M."/>
            <person name="Aroh O."/>
            <person name="Sun Y."/>
            <person name="Lan Y."/>
            <person name="Juniper S.K."/>
            <person name="Young C.R."/>
            <person name="Angers B."/>
            <person name="Qian P.Y."/>
        </authorList>
    </citation>
    <scope>NUCLEOTIDE SEQUENCE</scope>
    <source>
        <strain evidence="2">R07B-5</strain>
    </source>
</reference>
<gene>
    <name evidence="2" type="ORF">NP493_55g05028</name>
</gene>
<keyword evidence="3" id="KW-1185">Reference proteome</keyword>
<dbReference type="Proteomes" id="UP001209878">
    <property type="component" value="Unassembled WGS sequence"/>
</dbReference>
<evidence type="ECO:0000313" key="3">
    <source>
        <dbReference type="Proteomes" id="UP001209878"/>
    </source>
</evidence>
<sequence length="277" mass="30498">MADSEGAESDGGGSSQASGGAGVDPTDISKMSEKDQKKWNKNLLAWRMFIDFIFRHVAIVTFKYNNFERDNMQQFLAAVDKAELLRTKIKLKKGETASITSFRALRDSTGVLQDQQAYREADLILQLVDLCGRMRCLGMIGGGFYKSLKKGNVRGLDNIKKSLDFWKGFCLRGYDYGELQFKNADVETFSAVERKHLSWSTAIRTAINMSQQFLKRASDATGLPLIAADPSSIQKFMRASEYAVATKIQELLMARDTADSSAGISAAALLGGKGGRS</sequence>
<proteinExistence type="predicted"/>
<protein>
    <submittedName>
        <fullName evidence="2">Uncharacterized protein</fullName>
    </submittedName>
</protein>
<feature type="compositionally biased region" description="Gly residues" evidence="1">
    <location>
        <begin position="9"/>
        <end position="22"/>
    </location>
</feature>